<evidence type="ECO:0000313" key="9">
    <source>
        <dbReference type="RefSeq" id="XP_025409142.1"/>
    </source>
</evidence>
<keyword evidence="4" id="KW-0833">Ubl conjugation pathway</keyword>
<evidence type="ECO:0000256" key="1">
    <source>
        <dbReference type="ARBA" id="ARBA00005696"/>
    </source>
</evidence>
<reference evidence="7" key="1">
    <citation type="submission" date="2018-04" db="EMBL/GenBank/DDBJ databases">
        <title>Transcriptome assembly of Sipha flava.</title>
        <authorList>
            <person name="Scully E.D."/>
            <person name="Geib S.M."/>
            <person name="Palmer N.A."/>
            <person name="Koch K."/>
            <person name="Bradshaw J."/>
            <person name="Heng-Moss T."/>
            <person name="Sarath G."/>
        </authorList>
    </citation>
    <scope>NUCLEOTIDE SEQUENCE</scope>
</reference>
<reference evidence="9" key="2">
    <citation type="submission" date="2025-04" db="UniProtKB">
        <authorList>
            <consortium name="RefSeq"/>
        </authorList>
    </citation>
    <scope>IDENTIFICATION</scope>
    <source>
        <tissue evidence="9">Whole body</tissue>
    </source>
</reference>
<comment type="similarity">
    <text evidence="1">Belongs to the ATG10 family.</text>
</comment>
<dbReference type="Gene3D" id="3.30.1460.50">
    <property type="match status" value="1"/>
</dbReference>
<evidence type="ECO:0000256" key="4">
    <source>
        <dbReference type="ARBA" id="ARBA00022786"/>
    </source>
</evidence>
<evidence type="ECO:0000256" key="2">
    <source>
        <dbReference type="ARBA" id="ARBA00021099"/>
    </source>
</evidence>
<accession>A0A2S2QB34</accession>
<dbReference type="PANTHER" id="PTHR14957">
    <property type="entry name" value="UBIQUITIN-LIKE-CONJUGATING ENZYME ATG10"/>
    <property type="match status" value="1"/>
</dbReference>
<dbReference type="GO" id="GO:0000422">
    <property type="term" value="P:autophagy of mitochondrion"/>
    <property type="evidence" value="ECO:0007669"/>
    <property type="project" value="TreeGrafter"/>
</dbReference>
<evidence type="ECO:0000256" key="5">
    <source>
        <dbReference type="ARBA" id="ARBA00023006"/>
    </source>
</evidence>
<dbReference type="PANTHER" id="PTHR14957:SF1">
    <property type="entry name" value="UBIQUITIN-LIKE-CONJUGATING ENZYME ATG10"/>
    <property type="match status" value="1"/>
</dbReference>
<dbReference type="GO" id="GO:0032446">
    <property type="term" value="P:protein modification by small protein conjugation"/>
    <property type="evidence" value="ECO:0007669"/>
    <property type="project" value="TreeGrafter"/>
</dbReference>
<evidence type="ECO:0000313" key="7">
    <source>
        <dbReference type="EMBL" id="MBY74740.1"/>
    </source>
</evidence>
<name>A0A2S2QB34_9HEMI</name>
<dbReference type="EMBL" id="GGMS01005537">
    <property type="protein sequence ID" value="MBY74740.1"/>
    <property type="molecule type" value="Transcribed_RNA"/>
</dbReference>
<keyword evidence="8" id="KW-1185">Reference proteome</keyword>
<dbReference type="OrthoDB" id="4089664at2759"/>
<dbReference type="InterPro" id="IPR007135">
    <property type="entry name" value="Atg3/Atg10"/>
</dbReference>
<dbReference type="Pfam" id="PF03987">
    <property type="entry name" value="Autophagy_act_C"/>
    <property type="match status" value="1"/>
</dbReference>
<dbReference type="RefSeq" id="XP_025409142.1">
    <property type="nucleotide sequence ID" value="XM_025553357.1"/>
</dbReference>
<dbReference type="Proteomes" id="UP000694846">
    <property type="component" value="Unplaced"/>
</dbReference>
<dbReference type="GO" id="GO:0000045">
    <property type="term" value="P:autophagosome assembly"/>
    <property type="evidence" value="ECO:0007669"/>
    <property type="project" value="TreeGrafter"/>
</dbReference>
<organism evidence="7">
    <name type="scientific">Sipha flava</name>
    <name type="common">yellow sugarcane aphid</name>
    <dbReference type="NCBI Taxonomy" id="143950"/>
    <lineage>
        <taxon>Eukaryota</taxon>
        <taxon>Metazoa</taxon>
        <taxon>Ecdysozoa</taxon>
        <taxon>Arthropoda</taxon>
        <taxon>Hexapoda</taxon>
        <taxon>Insecta</taxon>
        <taxon>Pterygota</taxon>
        <taxon>Neoptera</taxon>
        <taxon>Paraneoptera</taxon>
        <taxon>Hemiptera</taxon>
        <taxon>Sternorrhyncha</taxon>
        <taxon>Aphidomorpha</taxon>
        <taxon>Aphidoidea</taxon>
        <taxon>Aphididae</taxon>
        <taxon>Sipha</taxon>
    </lineage>
</organism>
<gene>
    <name evidence="7" type="primary">Atg10</name>
    <name evidence="9" type="synonym">LOC112682678</name>
    <name evidence="7" type="ORF">g.2058</name>
</gene>
<evidence type="ECO:0000256" key="6">
    <source>
        <dbReference type="ARBA" id="ARBA00029833"/>
    </source>
</evidence>
<dbReference type="GO" id="GO:0005829">
    <property type="term" value="C:cytosol"/>
    <property type="evidence" value="ECO:0007669"/>
    <property type="project" value="TreeGrafter"/>
</dbReference>
<evidence type="ECO:0000256" key="3">
    <source>
        <dbReference type="ARBA" id="ARBA00022679"/>
    </source>
</evidence>
<keyword evidence="5" id="KW-0072">Autophagy</keyword>
<protein>
    <recommendedName>
        <fullName evidence="2">Ubiquitin-like-conjugating enzyme ATG10</fullName>
    </recommendedName>
    <alternativeName>
        <fullName evidence="6">Autophagy-related protein 10</fullName>
    </alternativeName>
</protein>
<dbReference type="GO" id="GO:0061651">
    <property type="term" value="F:Atg12 conjugating enzyme activity"/>
    <property type="evidence" value="ECO:0007669"/>
    <property type="project" value="TreeGrafter"/>
</dbReference>
<sequence length="194" mass="22822">MSMTYDQFMEYALDFKNHSDSIDDGWNIHEYKNQMTGSIIKYLVKKEMQKMNKFLANPHNSEFHLEEDSETIICEYHVLYNPSYSSPDMFFNMWFTNGKLLSIEHIWSRVHSFVKQQVNNDKWNAITQKEHPLSGIPFFRVHPCKNTHILDNLGVSSVKTFEFNPLTTWLSTISSLVGLEMHLSYGHKNIVSYN</sequence>
<evidence type="ECO:0000313" key="8">
    <source>
        <dbReference type="Proteomes" id="UP000694846"/>
    </source>
</evidence>
<proteinExistence type="inferred from homology"/>
<keyword evidence="3" id="KW-0808">Transferase</keyword>
<dbReference type="AlphaFoldDB" id="A0A2S2QB34"/>